<keyword evidence="1" id="KW-0812">Transmembrane</keyword>
<evidence type="ECO:0000313" key="3">
    <source>
        <dbReference type="Proteomes" id="UP001595867"/>
    </source>
</evidence>
<protein>
    <recommendedName>
        <fullName evidence="4">Glycerophosphoryl diester phosphodiesterase membrane domain-containing protein</fullName>
    </recommendedName>
</protein>
<evidence type="ECO:0000256" key="1">
    <source>
        <dbReference type="SAM" id="Phobius"/>
    </source>
</evidence>
<dbReference type="Proteomes" id="UP001595867">
    <property type="component" value="Unassembled WGS sequence"/>
</dbReference>
<keyword evidence="3" id="KW-1185">Reference proteome</keyword>
<comment type="caution">
    <text evidence="2">The sequence shown here is derived from an EMBL/GenBank/DDBJ whole genome shotgun (WGS) entry which is preliminary data.</text>
</comment>
<dbReference type="RefSeq" id="WP_378071566.1">
    <property type="nucleotide sequence ID" value="NZ_JBHSBL010000025.1"/>
</dbReference>
<accession>A0ABV8J2F8</accession>
<feature type="transmembrane region" description="Helical" evidence="1">
    <location>
        <begin position="243"/>
        <end position="270"/>
    </location>
</feature>
<feature type="transmembrane region" description="Helical" evidence="1">
    <location>
        <begin position="99"/>
        <end position="126"/>
    </location>
</feature>
<keyword evidence="1" id="KW-0472">Membrane</keyword>
<evidence type="ECO:0000313" key="2">
    <source>
        <dbReference type="EMBL" id="MFC4070682.1"/>
    </source>
</evidence>
<gene>
    <name evidence="2" type="ORF">ACFO0C_37610</name>
</gene>
<keyword evidence="1" id="KW-1133">Transmembrane helix</keyword>
<dbReference type="EMBL" id="JBHSBL010000025">
    <property type="protein sequence ID" value="MFC4070682.1"/>
    <property type="molecule type" value="Genomic_DNA"/>
</dbReference>
<reference evidence="3" key="1">
    <citation type="journal article" date="2019" name="Int. J. Syst. Evol. Microbiol.">
        <title>The Global Catalogue of Microorganisms (GCM) 10K type strain sequencing project: providing services to taxonomists for standard genome sequencing and annotation.</title>
        <authorList>
            <consortium name="The Broad Institute Genomics Platform"/>
            <consortium name="The Broad Institute Genome Sequencing Center for Infectious Disease"/>
            <person name="Wu L."/>
            <person name="Ma J."/>
        </authorList>
    </citation>
    <scope>NUCLEOTIDE SEQUENCE [LARGE SCALE GENOMIC DNA]</scope>
    <source>
        <strain evidence="3">TBRC 5832</strain>
    </source>
</reference>
<feature type="transmembrane region" description="Helical" evidence="1">
    <location>
        <begin position="172"/>
        <end position="188"/>
    </location>
</feature>
<proteinExistence type="predicted"/>
<sequence length="288" mass="30059">MDGNGHYWPGQPPALPPAYYATPADPLVSPNYEGWWQRGFALTRQTWKQVLTVQAVAVLPMAAVTLPVSIRLADESARMMAASQADPRRLPDMSGYFEAALPFGALTLLTSLVSVVAMAVCIRLVVLAATGQPVSIAAAFSTGIRRAPAVVGWGLLAGFVYIAAILACFLPIFYVAAALMVLPVVVTLERGSGIGRCFALFNADIGTSVARVATLFGISVGSAFVAGVLGAGFETIAGGTAGVLFSTVFNSITALAISVIVAPLLVAAYADMRSRREPFSTAYLTEPA</sequence>
<organism evidence="2 3">
    <name type="scientific">Actinoplanes subglobosus</name>
    <dbReference type="NCBI Taxonomy" id="1547892"/>
    <lineage>
        <taxon>Bacteria</taxon>
        <taxon>Bacillati</taxon>
        <taxon>Actinomycetota</taxon>
        <taxon>Actinomycetes</taxon>
        <taxon>Micromonosporales</taxon>
        <taxon>Micromonosporaceae</taxon>
        <taxon>Actinoplanes</taxon>
    </lineage>
</organism>
<feature type="transmembrane region" description="Helical" evidence="1">
    <location>
        <begin position="147"/>
        <end position="166"/>
    </location>
</feature>
<name>A0ABV8J2F8_9ACTN</name>
<feature type="transmembrane region" description="Helical" evidence="1">
    <location>
        <begin position="50"/>
        <end position="70"/>
    </location>
</feature>
<evidence type="ECO:0008006" key="4">
    <source>
        <dbReference type="Google" id="ProtNLM"/>
    </source>
</evidence>
<feature type="transmembrane region" description="Helical" evidence="1">
    <location>
        <begin position="209"/>
        <end position="231"/>
    </location>
</feature>